<feature type="domain" description="HTH LytTR-type" evidence="1">
    <location>
        <begin position="40"/>
        <end position="144"/>
    </location>
</feature>
<sequence>MKIVIEEPREDEEEQIVIRCRVMTPELLRVVSQLKAQEALLAYSGSEIHRLKPSAVYYIESVDNKTFLYLKDKVYESKQKLYELEEILAAGDFLRVSKSVIANIAKIKSVSPALNGRFEALLENGEKVIISRQYTIDLKKRLGI</sequence>
<dbReference type="EMBL" id="VSSQ01004568">
    <property type="protein sequence ID" value="MPM25740.1"/>
    <property type="molecule type" value="Genomic_DNA"/>
</dbReference>
<dbReference type="PROSITE" id="PS50930">
    <property type="entry name" value="HTH_LYTTR"/>
    <property type="match status" value="1"/>
</dbReference>
<dbReference type="InterPro" id="IPR007492">
    <property type="entry name" value="LytTR_DNA-bd_dom"/>
</dbReference>
<proteinExistence type="predicted"/>
<comment type="caution">
    <text evidence="2">The sequence shown here is derived from an EMBL/GenBank/DDBJ whole genome shotgun (WGS) entry which is preliminary data.</text>
</comment>
<dbReference type="InterPro" id="IPR046947">
    <property type="entry name" value="LytR-like"/>
</dbReference>
<protein>
    <recommendedName>
        <fullName evidence="1">HTH LytTR-type domain-containing protein</fullName>
    </recommendedName>
</protein>
<dbReference type="AlphaFoldDB" id="A0A644YB74"/>
<dbReference type="Pfam" id="PF04397">
    <property type="entry name" value="LytTR"/>
    <property type="match status" value="1"/>
</dbReference>
<dbReference type="GO" id="GO:0003677">
    <property type="term" value="F:DNA binding"/>
    <property type="evidence" value="ECO:0007669"/>
    <property type="project" value="InterPro"/>
</dbReference>
<gene>
    <name evidence="2" type="ORF">SDC9_72240</name>
</gene>
<dbReference type="PANTHER" id="PTHR37299">
    <property type="entry name" value="TRANSCRIPTIONAL REGULATOR-RELATED"/>
    <property type="match status" value="1"/>
</dbReference>
<dbReference type="Gene3D" id="2.40.50.1020">
    <property type="entry name" value="LytTr DNA-binding domain"/>
    <property type="match status" value="1"/>
</dbReference>
<name>A0A644YB74_9ZZZZ</name>
<evidence type="ECO:0000313" key="2">
    <source>
        <dbReference type="EMBL" id="MPM25740.1"/>
    </source>
</evidence>
<accession>A0A644YB74</accession>
<dbReference type="SMART" id="SM00850">
    <property type="entry name" value="LytTR"/>
    <property type="match status" value="1"/>
</dbReference>
<reference evidence="2" key="1">
    <citation type="submission" date="2019-08" db="EMBL/GenBank/DDBJ databases">
        <authorList>
            <person name="Kucharzyk K."/>
            <person name="Murdoch R.W."/>
            <person name="Higgins S."/>
            <person name="Loffler F."/>
        </authorList>
    </citation>
    <scope>NUCLEOTIDE SEQUENCE</scope>
</reference>
<evidence type="ECO:0000259" key="1">
    <source>
        <dbReference type="PROSITE" id="PS50930"/>
    </source>
</evidence>
<dbReference type="GO" id="GO:0000156">
    <property type="term" value="F:phosphorelay response regulator activity"/>
    <property type="evidence" value="ECO:0007669"/>
    <property type="project" value="InterPro"/>
</dbReference>
<dbReference type="PANTHER" id="PTHR37299:SF4">
    <property type="entry name" value="TRANSCRIPTIONAL REGULATOR"/>
    <property type="match status" value="1"/>
</dbReference>
<organism evidence="2">
    <name type="scientific">bioreactor metagenome</name>
    <dbReference type="NCBI Taxonomy" id="1076179"/>
    <lineage>
        <taxon>unclassified sequences</taxon>
        <taxon>metagenomes</taxon>
        <taxon>ecological metagenomes</taxon>
    </lineage>
</organism>